<evidence type="ECO:0000259" key="3">
    <source>
        <dbReference type="Pfam" id="PF11887"/>
    </source>
</evidence>
<feature type="signal peptide" evidence="1">
    <location>
        <begin position="1"/>
        <end position="18"/>
    </location>
</feature>
<reference evidence="4 5" key="1">
    <citation type="submission" date="2023-07" db="EMBL/GenBank/DDBJ databases">
        <title>Sorghum-associated microbial communities from plants grown in Nebraska, USA.</title>
        <authorList>
            <person name="Schachtman D."/>
        </authorList>
    </citation>
    <scope>NUCLEOTIDE SEQUENCE [LARGE SCALE GENOMIC DNA]</scope>
    <source>
        <strain evidence="4 5">BE248</strain>
    </source>
</reference>
<organism evidence="4 5">
    <name type="scientific">Aeromicrobium panaciterrae</name>
    <dbReference type="NCBI Taxonomy" id="363861"/>
    <lineage>
        <taxon>Bacteria</taxon>
        <taxon>Bacillati</taxon>
        <taxon>Actinomycetota</taxon>
        <taxon>Actinomycetes</taxon>
        <taxon>Propionibacteriales</taxon>
        <taxon>Nocardioidaceae</taxon>
        <taxon>Aeromicrobium</taxon>
    </lineage>
</organism>
<evidence type="ECO:0000313" key="4">
    <source>
        <dbReference type="EMBL" id="MDR7087811.1"/>
    </source>
</evidence>
<protein>
    <submittedName>
        <fullName evidence="4">Phospholipid/cholesterol/gamma-HCH transport system substrate-binding protein</fullName>
    </submittedName>
</protein>
<comment type="caution">
    <text evidence="4">The sequence shown here is derived from an EMBL/GenBank/DDBJ whole genome shotgun (WGS) entry which is preliminary data.</text>
</comment>
<accession>A0ABU1URK8</accession>
<dbReference type="PANTHER" id="PTHR33371:SF15">
    <property type="entry name" value="LIPOPROTEIN LPRN"/>
    <property type="match status" value="1"/>
</dbReference>
<gene>
    <name evidence="4" type="ORF">J2X11_002650</name>
</gene>
<dbReference type="PROSITE" id="PS51257">
    <property type="entry name" value="PROKAR_LIPOPROTEIN"/>
    <property type="match status" value="1"/>
</dbReference>
<feature type="domain" description="Mce/MlaD" evidence="2">
    <location>
        <begin position="39"/>
        <end position="112"/>
    </location>
</feature>
<dbReference type="Pfam" id="PF02470">
    <property type="entry name" value="MlaD"/>
    <property type="match status" value="1"/>
</dbReference>
<evidence type="ECO:0000256" key="1">
    <source>
        <dbReference type="SAM" id="SignalP"/>
    </source>
</evidence>
<feature type="chain" id="PRO_5045488772" evidence="1">
    <location>
        <begin position="19"/>
        <end position="439"/>
    </location>
</feature>
<dbReference type="RefSeq" id="WP_309971904.1">
    <property type="nucleotide sequence ID" value="NZ_JAVDWH010000001.1"/>
</dbReference>
<evidence type="ECO:0000259" key="2">
    <source>
        <dbReference type="Pfam" id="PF02470"/>
    </source>
</evidence>
<dbReference type="InterPro" id="IPR052336">
    <property type="entry name" value="MlaD_Phospholipid_Transporter"/>
</dbReference>
<dbReference type="EMBL" id="JAVDWH010000001">
    <property type="protein sequence ID" value="MDR7087811.1"/>
    <property type="molecule type" value="Genomic_DNA"/>
</dbReference>
<proteinExistence type="predicted"/>
<dbReference type="PANTHER" id="PTHR33371">
    <property type="entry name" value="INTERMEMBRANE PHOSPHOLIPID TRANSPORT SYSTEM BINDING PROTEIN MLAD-RELATED"/>
    <property type="match status" value="1"/>
</dbReference>
<evidence type="ECO:0000313" key="5">
    <source>
        <dbReference type="Proteomes" id="UP001257739"/>
    </source>
</evidence>
<dbReference type="InterPro" id="IPR024516">
    <property type="entry name" value="Mce_C"/>
</dbReference>
<dbReference type="NCBIfam" id="TIGR00996">
    <property type="entry name" value="Mtu_fam_mce"/>
    <property type="match status" value="1"/>
</dbReference>
<sequence>MKLLRVSALTAVAAMALSGCGFSPYKLPLPGGADLGDKPYTVKVEFRDVLDLVPQSAVRVNDIAVGKVTDIKLNGWTALVTVKVNKDTKLPDNAEATIRQTSLLGEKFVSLAAPKTGASGTLSDGDVIPLDRAGRNPEIEEVLGAASLLFNGGGIEKTNTIVKELNLALGGNEPEVKELIDSTSQFLTQLDNNKAALLTSLEKVNNLAVETNKQKAAITGALDDLPEALTVINGQRDDLVKLLESLHRLGDVATDVIRRSKDDAVADFKALVPTLTNLAKAGDDLAYATKALLSFPFSDGFVGNTYAVASGKCIDGGVKEGACFGDFANLSLGLDISAEQLTNILNGYAPEAPTPSPTQPLQDLVNLVTGLVPGGVDIPTIPGLPQATPTAGSSSGSDTTSGGLGLPSFCSLLGQCRAPVASADDAKLAQLLIGSVVTS</sequence>
<keyword evidence="5" id="KW-1185">Reference proteome</keyword>
<dbReference type="InterPro" id="IPR005693">
    <property type="entry name" value="Mce"/>
</dbReference>
<dbReference type="InterPro" id="IPR003399">
    <property type="entry name" value="Mce/MlaD"/>
</dbReference>
<keyword evidence="1" id="KW-0732">Signal</keyword>
<feature type="domain" description="Mammalian cell entry C-terminal" evidence="3">
    <location>
        <begin position="121"/>
        <end position="289"/>
    </location>
</feature>
<name>A0ABU1URK8_9ACTN</name>
<dbReference type="Proteomes" id="UP001257739">
    <property type="component" value="Unassembled WGS sequence"/>
</dbReference>
<dbReference type="Pfam" id="PF11887">
    <property type="entry name" value="Mce4_CUP1"/>
    <property type="match status" value="1"/>
</dbReference>